<gene>
    <name evidence="7" type="ORF">GCM10009830_23740</name>
</gene>
<dbReference type="Pfam" id="PF00916">
    <property type="entry name" value="Sulfate_transp"/>
    <property type="match status" value="1"/>
</dbReference>
<comment type="caution">
    <text evidence="7">The sequence shown here is derived from an EMBL/GenBank/DDBJ whole genome shotgun (WGS) entry which is preliminary data.</text>
</comment>
<feature type="transmembrane region" description="Helical" evidence="5">
    <location>
        <begin position="130"/>
        <end position="148"/>
    </location>
</feature>
<feature type="transmembrane region" description="Helical" evidence="5">
    <location>
        <begin position="249"/>
        <end position="271"/>
    </location>
</feature>
<evidence type="ECO:0000313" key="8">
    <source>
        <dbReference type="Proteomes" id="UP001499851"/>
    </source>
</evidence>
<feature type="transmembrane region" description="Helical" evidence="5">
    <location>
        <begin position="69"/>
        <end position="88"/>
    </location>
</feature>
<comment type="subcellular location">
    <subcellularLocation>
        <location evidence="1">Membrane</location>
        <topology evidence="1">Multi-pass membrane protein</topology>
    </subcellularLocation>
</comment>
<dbReference type="EMBL" id="BAAAQF010000007">
    <property type="protein sequence ID" value="GAA1676312.1"/>
    <property type="molecule type" value="Genomic_DNA"/>
</dbReference>
<name>A0ABN2GTM7_9ACTN</name>
<keyword evidence="2 5" id="KW-0812">Transmembrane</keyword>
<feature type="transmembrane region" description="Helical" evidence="5">
    <location>
        <begin position="100"/>
        <end position="118"/>
    </location>
</feature>
<accession>A0ABN2GTM7</accession>
<feature type="transmembrane region" description="Helical" evidence="5">
    <location>
        <begin position="168"/>
        <end position="193"/>
    </location>
</feature>
<feature type="transmembrane region" description="Helical" evidence="5">
    <location>
        <begin position="39"/>
        <end position="62"/>
    </location>
</feature>
<protein>
    <recommendedName>
        <fullName evidence="6">SLC26A/SulP transporter domain-containing protein</fullName>
    </recommendedName>
</protein>
<evidence type="ECO:0000256" key="2">
    <source>
        <dbReference type="ARBA" id="ARBA00022692"/>
    </source>
</evidence>
<dbReference type="InterPro" id="IPR036513">
    <property type="entry name" value="STAS_dom_sf"/>
</dbReference>
<feature type="transmembrane region" description="Helical" evidence="5">
    <location>
        <begin position="322"/>
        <end position="339"/>
    </location>
</feature>
<evidence type="ECO:0000256" key="1">
    <source>
        <dbReference type="ARBA" id="ARBA00004141"/>
    </source>
</evidence>
<feature type="domain" description="SLC26A/SulP transporter" evidence="6">
    <location>
        <begin position="23"/>
        <end position="369"/>
    </location>
</feature>
<dbReference type="Proteomes" id="UP001499851">
    <property type="component" value="Unassembled WGS sequence"/>
</dbReference>
<feature type="transmembrane region" description="Helical" evidence="5">
    <location>
        <begin position="345"/>
        <end position="364"/>
    </location>
</feature>
<evidence type="ECO:0000256" key="4">
    <source>
        <dbReference type="ARBA" id="ARBA00023136"/>
    </source>
</evidence>
<reference evidence="7 8" key="1">
    <citation type="journal article" date="2019" name="Int. J. Syst. Evol. Microbiol.">
        <title>The Global Catalogue of Microorganisms (GCM) 10K type strain sequencing project: providing services to taxonomists for standard genome sequencing and annotation.</title>
        <authorList>
            <consortium name="The Broad Institute Genomics Platform"/>
            <consortium name="The Broad Institute Genome Sequencing Center for Infectious Disease"/>
            <person name="Wu L."/>
            <person name="Ma J."/>
        </authorList>
    </citation>
    <scope>NUCLEOTIDE SEQUENCE [LARGE SCALE GENOMIC DNA]</scope>
    <source>
        <strain evidence="7 8">JCM 16001</strain>
    </source>
</reference>
<keyword evidence="8" id="KW-1185">Reference proteome</keyword>
<evidence type="ECO:0000313" key="7">
    <source>
        <dbReference type="EMBL" id="GAA1676312.1"/>
    </source>
</evidence>
<organism evidence="7 8">
    <name type="scientific">Glycomyces endophyticus</name>
    <dbReference type="NCBI Taxonomy" id="480996"/>
    <lineage>
        <taxon>Bacteria</taxon>
        <taxon>Bacillati</taxon>
        <taxon>Actinomycetota</taxon>
        <taxon>Actinomycetes</taxon>
        <taxon>Glycomycetales</taxon>
        <taxon>Glycomycetaceae</taxon>
        <taxon>Glycomyces</taxon>
    </lineage>
</organism>
<dbReference type="RefSeq" id="WP_344486384.1">
    <property type="nucleotide sequence ID" value="NZ_BAAAQF010000007.1"/>
</dbReference>
<evidence type="ECO:0000256" key="3">
    <source>
        <dbReference type="ARBA" id="ARBA00022989"/>
    </source>
</evidence>
<dbReference type="Gene3D" id="3.30.750.24">
    <property type="entry name" value="STAS domain"/>
    <property type="match status" value="1"/>
</dbReference>
<evidence type="ECO:0000256" key="5">
    <source>
        <dbReference type="SAM" id="Phobius"/>
    </source>
</evidence>
<sequence>MAEVDETAAEAAARRRPRPTVRDAVAGFATGLFSIPEGMAYATVGGFAAPLGLWSGAVPTIIGSILSRTVLMVTTLTSAIALSAGGILAEAGLDPGDAGAVAALTLVVGAWMVLLGLLRLGSAMSYVSTAVMTGFTAGIAVQILAGVVEDATGYAPESSNTVRKLAEALWHVGDWDGPTVAVAAATIAVWAVVRPFKRLRASATLIALLAVTVAVAVLGTGVERVDDIASISRSLPPFTLPDASALPHLVYGGLAIALIALAQAAGIGAAVPNPDGSRSDASRDFTAQGAANLAGGLFGALPTGGSLSRTGVATSGGARTRWAGIFAGAWLIVLVLVLGPLAGAIPMAVIGGLLLVIGAELVVSRLGDIRLVARTSWLSTLAMAATFAATTQLPLQQAIFIGVGLSMVLYTVQAGKRGRLVELVPLDDGDFRVAEAPAVLPGDRTTVLHYLGSGFFAEVNRLEEEWPDTTGARNAALVISLRGSAGIPSATFLKSLDRLLDRWEGNGVTVIVCGVPEPLRRRLEHGRFAGRLEGALLGDGGGVMSSVHAAYLLGEERRLAAAPPPSDP</sequence>
<evidence type="ECO:0000259" key="6">
    <source>
        <dbReference type="Pfam" id="PF00916"/>
    </source>
</evidence>
<keyword evidence="3 5" id="KW-1133">Transmembrane helix</keyword>
<dbReference type="InterPro" id="IPR011547">
    <property type="entry name" value="SLC26A/SulP_dom"/>
</dbReference>
<keyword evidence="4 5" id="KW-0472">Membrane</keyword>
<feature type="transmembrane region" description="Helical" evidence="5">
    <location>
        <begin position="205"/>
        <end position="222"/>
    </location>
</feature>
<dbReference type="InterPro" id="IPR001902">
    <property type="entry name" value="SLC26A/SulP_fam"/>
</dbReference>
<dbReference type="PANTHER" id="PTHR11814">
    <property type="entry name" value="SULFATE TRANSPORTER"/>
    <property type="match status" value="1"/>
</dbReference>
<proteinExistence type="predicted"/>
<feature type="transmembrane region" description="Helical" evidence="5">
    <location>
        <begin position="371"/>
        <end position="389"/>
    </location>
</feature>